<gene>
    <name evidence="1" type="ORF">ASIM_LOCUS7696</name>
</gene>
<protein>
    <submittedName>
        <fullName evidence="3">Transposase</fullName>
    </submittedName>
</protein>
<organism evidence="3">
    <name type="scientific">Anisakis simplex</name>
    <name type="common">Herring worm</name>
    <dbReference type="NCBI Taxonomy" id="6269"/>
    <lineage>
        <taxon>Eukaryota</taxon>
        <taxon>Metazoa</taxon>
        <taxon>Ecdysozoa</taxon>
        <taxon>Nematoda</taxon>
        <taxon>Chromadorea</taxon>
        <taxon>Rhabditida</taxon>
        <taxon>Spirurina</taxon>
        <taxon>Ascaridomorpha</taxon>
        <taxon>Ascaridoidea</taxon>
        <taxon>Anisakidae</taxon>
        <taxon>Anisakis</taxon>
        <taxon>Anisakis simplex complex</taxon>
    </lineage>
</organism>
<name>A0A0M3JJW8_ANISI</name>
<reference evidence="3" key="1">
    <citation type="submission" date="2017-02" db="UniProtKB">
        <authorList>
            <consortium name="WormBaseParasite"/>
        </authorList>
    </citation>
    <scope>IDENTIFICATION</scope>
</reference>
<dbReference type="AlphaFoldDB" id="A0A0M3JJW8"/>
<dbReference type="EMBL" id="UYRR01019228">
    <property type="protein sequence ID" value="VDK29841.1"/>
    <property type="molecule type" value="Genomic_DNA"/>
</dbReference>
<sequence length="31" mass="3581">MITRLTLPKYMLQKDFQIPDALAKCILEGMV</sequence>
<proteinExistence type="predicted"/>
<reference evidence="1 2" key="2">
    <citation type="submission" date="2018-11" db="EMBL/GenBank/DDBJ databases">
        <authorList>
            <consortium name="Pathogen Informatics"/>
        </authorList>
    </citation>
    <scope>NUCLEOTIDE SEQUENCE [LARGE SCALE GENOMIC DNA]</scope>
</reference>
<keyword evidence="2" id="KW-1185">Reference proteome</keyword>
<evidence type="ECO:0000313" key="1">
    <source>
        <dbReference type="EMBL" id="VDK29841.1"/>
    </source>
</evidence>
<dbReference type="Proteomes" id="UP000267096">
    <property type="component" value="Unassembled WGS sequence"/>
</dbReference>
<accession>A0A0M3JJW8</accession>
<evidence type="ECO:0000313" key="3">
    <source>
        <dbReference type="WBParaSite" id="ASIM_0000793901-mRNA-1"/>
    </source>
</evidence>
<dbReference type="WBParaSite" id="ASIM_0000793901-mRNA-1">
    <property type="protein sequence ID" value="ASIM_0000793901-mRNA-1"/>
    <property type="gene ID" value="ASIM_0000793901"/>
</dbReference>
<evidence type="ECO:0000313" key="2">
    <source>
        <dbReference type="Proteomes" id="UP000267096"/>
    </source>
</evidence>